<gene>
    <name evidence="3" type="ORF">K443DRAFT_673791</name>
</gene>
<feature type="transmembrane region" description="Helical" evidence="2">
    <location>
        <begin position="438"/>
        <end position="459"/>
    </location>
</feature>
<name>A0A0C9YFR0_9AGAR</name>
<feature type="compositionally biased region" description="Basic and acidic residues" evidence="1">
    <location>
        <begin position="239"/>
        <end position="253"/>
    </location>
</feature>
<proteinExistence type="predicted"/>
<keyword evidence="2" id="KW-0472">Membrane</keyword>
<feature type="compositionally biased region" description="Polar residues" evidence="1">
    <location>
        <begin position="188"/>
        <end position="199"/>
    </location>
</feature>
<dbReference type="HOGENOM" id="CLU_290699_0_0_1"/>
<evidence type="ECO:0000256" key="2">
    <source>
        <dbReference type="SAM" id="Phobius"/>
    </source>
</evidence>
<reference evidence="3 4" key="1">
    <citation type="submission" date="2014-04" db="EMBL/GenBank/DDBJ databases">
        <authorList>
            <consortium name="DOE Joint Genome Institute"/>
            <person name="Kuo A."/>
            <person name="Kohler A."/>
            <person name="Nagy L.G."/>
            <person name="Floudas D."/>
            <person name="Copeland A."/>
            <person name="Barry K.W."/>
            <person name="Cichocki N."/>
            <person name="Veneault-Fourrey C."/>
            <person name="LaButti K."/>
            <person name="Lindquist E.A."/>
            <person name="Lipzen A."/>
            <person name="Lundell T."/>
            <person name="Morin E."/>
            <person name="Murat C."/>
            <person name="Sun H."/>
            <person name="Tunlid A."/>
            <person name="Henrissat B."/>
            <person name="Grigoriev I.V."/>
            <person name="Hibbett D.S."/>
            <person name="Martin F."/>
            <person name="Nordberg H.P."/>
            <person name="Cantor M.N."/>
            <person name="Hua S.X."/>
        </authorList>
    </citation>
    <scope>NUCLEOTIDE SEQUENCE [LARGE SCALE GENOMIC DNA]</scope>
    <source>
        <strain evidence="3 4">LaAM-08-1</strain>
    </source>
</reference>
<evidence type="ECO:0008006" key="5">
    <source>
        <dbReference type="Google" id="ProtNLM"/>
    </source>
</evidence>
<feature type="region of interest" description="Disordered" evidence="1">
    <location>
        <begin position="1"/>
        <end position="75"/>
    </location>
</feature>
<dbReference type="Proteomes" id="UP000054477">
    <property type="component" value="Unassembled WGS sequence"/>
</dbReference>
<dbReference type="EMBL" id="KN838550">
    <property type="protein sequence ID" value="KIK06898.1"/>
    <property type="molecule type" value="Genomic_DNA"/>
</dbReference>
<keyword evidence="2" id="KW-1133">Transmembrane helix</keyword>
<sequence length="987" mass="106503">MTTRRTRHVPATSVDTNASGIADSTISNGSLRLSQFPPPPSSIPTSSEFGTPSPSRSIFPYSLQPSAHPSASPSQGFSGNILTPFSPLSPYDWHEGASSIDVDATEDRLLPTSFITSLLQQNSDLRKARRTSYTSDAVSGISEITYPPPFNYAEAESSSSSQYPPGRHHRPYGTRNPPSAFAPIPENNRVSGDSETLHSTQEHPPILRTASVSRGLRVHGASVVGVAPATLHNISSRYSDQDPERHDSIRKEGLRELDDDSIVDYKVSDSNRSPALPSLAGTQRLFFGNSTRQPPPQQFRESVDSSRSAAPSFISRISLANSLRRAFTWRRVKPLPPVPTVPHIPIAAENEHRKAEESTPLPNLINRAGILHKLLEKGHDPHHSFTSYHGLSGAVTTAFEVNRDSTPPNAWQVSASVLPTEARSRSRPWSLFWNNKRICLSLTLLIGVLLVGIITAVVMTQRNHHPSTCANDLAGAACNLNATCVCTLSTRCDGLAKNIVDLIPQLNDAFSINMTANSVYNNIWLAQGSTTGSNCASQSLLVDVGKDLDPQTFPNRTRWAQTSLLWNVVQSQDLQASTQLRTFVQNAPWQLLQASDGPRSINSSKFTTTVSGFTFNFATQTVSQPPVSFITQGQPTDTQVAQVGSVARSALDRMYSFALASSTQRDNALKNYWTTTLQQRIEDLATFKTALSTSPILLPFNGTSPAILSLYNSSLFPPPLACYPGLGNAQLQQITALESGVFGLSPASNATQFDAACYPNHPVYGVLDVLRLRLPFFDSETGVAHQAAVLKTEVAPRAVVYTGAQLSTWPNTSSANLTPDPRSYGTLGLSSHIVLQYLSSIPDVTVASALVKFVLISTSNNSVPPDQSSSVFQFLSTIPVLEVAVFGSVEPTDIGSAVASFASPSGSLFFGSMEGSAFRNWAITTVGGSVVWTETSVSPLVVRDNSLSDVTINQTWTAISTAIQNHVDGIGLANITETFQLTHKFTS</sequence>
<evidence type="ECO:0000313" key="3">
    <source>
        <dbReference type="EMBL" id="KIK06898.1"/>
    </source>
</evidence>
<dbReference type="AlphaFoldDB" id="A0A0C9YFR0"/>
<keyword evidence="2" id="KW-0812">Transmembrane</keyword>
<evidence type="ECO:0000256" key="1">
    <source>
        <dbReference type="SAM" id="MobiDB-lite"/>
    </source>
</evidence>
<feature type="compositionally biased region" description="Low complexity" evidence="1">
    <location>
        <begin position="62"/>
        <end position="75"/>
    </location>
</feature>
<reference evidence="4" key="2">
    <citation type="submission" date="2015-01" db="EMBL/GenBank/DDBJ databases">
        <title>Evolutionary Origins and Diversification of the Mycorrhizal Mutualists.</title>
        <authorList>
            <consortium name="DOE Joint Genome Institute"/>
            <consortium name="Mycorrhizal Genomics Consortium"/>
            <person name="Kohler A."/>
            <person name="Kuo A."/>
            <person name="Nagy L.G."/>
            <person name="Floudas D."/>
            <person name="Copeland A."/>
            <person name="Barry K.W."/>
            <person name="Cichocki N."/>
            <person name="Veneault-Fourrey C."/>
            <person name="LaButti K."/>
            <person name="Lindquist E.A."/>
            <person name="Lipzen A."/>
            <person name="Lundell T."/>
            <person name="Morin E."/>
            <person name="Murat C."/>
            <person name="Riley R."/>
            <person name="Ohm R."/>
            <person name="Sun H."/>
            <person name="Tunlid A."/>
            <person name="Henrissat B."/>
            <person name="Grigoriev I.V."/>
            <person name="Hibbett D.S."/>
            <person name="Martin F."/>
        </authorList>
    </citation>
    <scope>NUCLEOTIDE SEQUENCE [LARGE SCALE GENOMIC DNA]</scope>
    <source>
        <strain evidence="4">LaAM-08-1</strain>
    </source>
</reference>
<organism evidence="3 4">
    <name type="scientific">Laccaria amethystina LaAM-08-1</name>
    <dbReference type="NCBI Taxonomy" id="1095629"/>
    <lineage>
        <taxon>Eukaryota</taxon>
        <taxon>Fungi</taxon>
        <taxon>Dikarya</taxon>
        <taxon>Basidiomycota</taxon>
        <taxon>Agaricomycotina</taxon>
        <taxon>Agaricomycetes</taxon>
        <taxon>Agaricomycetidae</taxon>
        <taxon>Agaricales</taxon>
        <taxon>Agaricineae</taxon>
        <taxon>Hydnangiaceae</taxon>
        <taxon>Laccaria</taxon>
    </lineage>
</organism>
<feature type="compositionally biased region" description="Polar residues" evidence="1">
    <location>
        <begin position="13"/>
        <end position="33"/>
    </location>
</feature>
<evidence type="ECO:0000313" key="4">
    <source>
        <dbReference type="Proteomes" id="UP000054477"/>
    </source>
</evidence>
<dbReference type="STRING" id="1095629.A0A0C9YFR0"/>
<protein>
    <recommendedName>
        <fullName evidence="5">Transmembrane protein</fullName>
    </recommendedName>
</protein>
<keyword evidence="4" id="KW-1185">Reference proteome</keyword>
<feature type="region of interest" description="Disordered" evidence="1">
    <location>
        <begin position="152"/>
        <end position="205"/>
    </location>
</feature>
<accession>A0A0C9YFR0</accession>
<feature type="region of interest" description="Disordered" evidence="1">
    <location>
        <begin position="234"/>
        <end position="253"/>
    </location>
</feature>
<dbReference type="OrthoDB" id="5595612at2759"/>